<evidence type="ECO:0000256" key="13">
    <source>
        <dbReference type="ARBA" id="ARBA00023008"/>
    </source>
</evidence>
<dbReference type="PANTHER" id="PTHR22888:SF9">
    <property type="entry name" value="CYTOCHROME C OXIDASE SUBUNIT 2"/>
    <property type="match status" value="1"/>
</dbReference>
<dbReference type="Pfam" id="PF00116">
    <property type="entry name" value="COX2"/>
    <property type="match status" value="1"/>
</dbReference>
<keyword evidence="9" id="KW-0460">Magnesium</keyword>
<dbReference type="Gene3D" id="2.60.40.420">
    <property type="entry name" value="Cupredoxins - blue copper proteins"/>
    <property type="match status" value="1"/>
</dbReference>
<dbReference type="InterPro" id="IPR001505">
    <property type="entry name" value="Copper_CuA"/>
</dbReference>
<evidence type="ECO:0000256" key="1">
    <source>
        <dbReference type="ARBA" id="ARBA00004448"/>
    </source>
</evidence>
<evidence type="ECO:0000313" key="21">
    <source>
        <dbReference type="EMBL" id="CAL23085.2"/>
    </source>
</evidence>
<keyword evidence="13 17" id="KW-0186">Copper</keyword>
<accession>D2YVG2</accession>
<evidence type="ECO:0000256" key="15">
    <source>
        <dbReference type="ARBA" id="ARBA00023136"/>
    </source>
</evidence>
<dbReference type="InterPro" id="IPR045187">
    <property type="entry name" value="CcO_II"/>
</dbReference>
<organism evidence="21">
    <name type="scientific">Microcosmus sulcatus</name>
    <dbReference type="NCBI Taxonomy" id="341086"/>
    <lineage>
        <taxon>Eukaryota</taxon>
        <taxon>Metazoa</taxon>
        <taxon>Chordata</taxon>
        <taxon>Tunicata</taxon>
        <taxon>Ascidiacea</taxon>
        <taxon>Stolidobranchia</taxon>
        <taxon>Pyuridae</taxon>
        <taxon>Microcosmus</taxon>
    </lineage>
</organism>
<keyword evidence="6 17" id="KW-0812">Transmembrane</keyword>
<geneLocation type="mitochondrion" evidence="21"/>
<keyword evidence="11 17" id="KW-0249">Electron transport</keyword>
<feature type="domain" description="Cytochrome oxidase subunit II copper A binding" evidence="19">
    <location>
        <begin position="93"/>
        <end position="227"/>
    </location>
</feature>
<protein>
    <recommendedName>
        <fullName evidence="3 17">Cytochrome c oxidase subunit 2</fullName>
    </recommendedName>
</protein>
<dbReference type="Gene3D" id="1.10.287.90">
    <property type="match status" value="1"/>
</dbReference>
<dbReference type="InterPro" id="IPR011759">
    <property type="entry name" value="Cyt_c_oxidase_su2_TM_dom"/>
</dbReference>
<sequence>MTGFNSLLLQDSMNMAGAEIVLFHDYAMLLMSLILMGFVVFSLMVLKTGSWFVKGYGSSEMLEISWTMIPGFLLYSLGVPSLFLMYYIEGNTKYDLTLKVTGHQWYWSYEVSEYGGEMSFDSYMINDEDLQVGGYRLLDVDNSVVLPYLSKIRVLVTSGDVLHAWALPSMGMKIDAIPGRLNFMNIMSFRPSSVYGQCSEICGVNHSFMPIHIEFVGWEGFLNANVA</sequence>
<dbReference type="PROSITE" id="PS50999">
    <property type="entry name" value="COX2_TM"/>
    <property type="match status" value="1"/>
</dbReference>
<gene>
    <name evidence="21" type="primary">cox2</name>
</gene>
<dbReference type="EMBL" id="AM292321">
    <property type="protein sequence ID" value="CAL23085.2"/>
    <property type="molecule type" value="Genomic_DNA"/>
</dbReference>
<evidence type="ECO:0000256" key="7">
    <source>
        <dbReference type="ARBA" id="ARBA00022723"/>
    </source>
</evidence>
<comment type="similarity">
    <text evidence="2 17">Belongs to the cytochrome c oxidase subunit 2 family.</text>
</comment>
<evidence type="ECO:0000256" key="14">
    <source>
        <dbReference type="ARBA" id="ARBA00023128"/>
    </source>
</evidence>
<evidence type="ECO:0000256" key="10">
    <source>
        <dbReference type="ARBA" id="ARBA00022967"/>
    </source>
</evidence>
<dbReference type="AlphaFoldDB" id="D2YVG2"/>
<dbReference type="SUPFAM" id="SSF81464">
    <property type="entry name" value="Cytochrome c oxidase subunit II-like, transmembrane region"/>
    <property type="match status" value="1"/>
</dbReference>
<feature type="transmembrane region" description="Helical" evidence="18">
    <location>
        <begin position="21"/>
        <end position="46"/>
    </location>
</feature>
<evidence type="ECO:0000256" key="5">
    <source>
        <dbReference type="ARBA" id="ARBA00022660"/>
    </source>
</evidence>
<evidence type="ECO:0000256" key="8">
    <source>
        <dbReference type="ARBA" id="ARBA00022792"/>
    </source>
</evidence>
<keyword evidence="12 18" id="KW-1133">Transmembrane helix</keyword>
<keyword evidence="14 17" id="KW-0496">Mitochondrion</keyword>
<dbReference type="Pfam" id="PF02790">
    <property type="entry name" value="COX2_TM"/>
    <property type="match status" value="1"/>
</dbReference>
<keyword evidence="5 17" id="KW-0679">Respiratory chain</keyword>
<dbReference type="GeneID" id="8745990"/>
<feature type="domain" description="Cytochrome oxidase subunit II transmembrane region profile" evidence="20">
    <location>
        <begin position="1"/>
        <end position="92"/>
    </location>
</feature>
<evidence type="ECO:0000256" key="17">
    <source>
        <dbReference type="RuleBase" id="RU000457"/>
    </source>
</evidence>
<dbReference type="InterPro" id="IPR008972">
    <property type="entry name" value="Cupredoxin"/>
</dbReference>
<keyword evidence="4 17" id="KW-0813">Transport</keyword>
<evidence type="ECO:0000256" key="9">
    <source>
        <dbReference type="ARBA" id="ARBA00022842"/>
    </source>
</evidence>
<dbReference type="CTD" id="4513"/>
<dbReference type="PROSITE" id="PS50857">
    <property type="entry name" value="COX2_CUA"/>
    <property type="match status" value="1"/>
</dbReference>
<evidence type="ECO:0000256" key="4">
    <source>
        <dbReference type="ARBA" id="ARBA00022448"/>
    </source>
</evidence>
<dbReference type="PROSITE" id="PS00078">
    <property type="entry name" value="COX2"/>
    <property type="match status" value="1"/>
</dbReference>
<evidence type="ECO:0000256" key="11">
    <source>
        <dbReference type="ARBA" id="ARBA00022982"/>
    </source>
</evidence>
<dbReference type="RefSeq" id="YP_003406716.1">
    <property type="nucleotide sequence ID" value="NC_013752.1"/>
</dbReference>
<dbReference type="GO" id="GO:0005507">
    <property type="term" value="F:copper ion binding"/>
    <property type="evidence" value="ECO:0007669"/>
    <property type="project" value="InterPro"/>
</dbReference>
<evidence type="ECO:0000259" key="20">
    <source>
        <dbReference type="PROSITE" id="PS50999"/>
    </source>
</evidence>
<evidence type="ECO:0000256" key="6">
    <source>
        <dbReference type="ARBA" id="ARBA00022692"/>
    </source>
</evidence>
<dbReference type="SUPFAM" id="SSF49503">
    <property type="entry name" value="Cupredoxins"/>
    <property type="match status" value="1"/>
</dbReference>
<keyword evidence="15 17" id="KW-0472">Membrane</keyword>
<evidence type="ECO:0000256" key="12">
    <source>
        <dbReference type="ARBA" id="ARBA00022989"/>
    </source>
</evidence>
<evidence type="ECO:0000256" key="18">
    <source>
        <dbReference type="SAM" id="Phobius"/>
    </source>
</evidence>
<dbReference type="GO" id="GO:0005743">
    <property type="term" value="C:mitochondrial inner membrane"/>
    <property type="evidence" value="ECO:0007669"/>
    <property type="project" value="UniProtKB-SubCell"/>
</dbReference>
<dbReference type="PANTHER" id="PTHR22888">
    <property type="entry name" value="CYTOCHROME C OXIDASE, SUBUNIT II"/>
    <property type="match status" value="1"/>
</dbReference>
<keyword evidence="10" id="KW-1278">Translocase</keyword>
<evidence type="ECO:0000259" key="19">
    <source>
        <dbReference type="PROSITE" id="PS50857"/>
    </source>
</evidence>
<evidence type="ECO:0000256" key="16">
    <source>
        <dbReference type="ARBA" id="ARBA00049512"/>
    </source>
</evidence>
<proteinExistence type="inferred from homology"/>
<evidence type="ECO:0000256" key="2">
    <source>
        <dbReference type="ARBA" id="ARBA00007866"/>
    </source>
</evidence>
<reference evidence="21" key="1">
    <citation type="journal article" date="2009" name="Mol. Biol. Evol.">
        <title>Hyper-variability of ascidian mitochondrial gene order: exposing the myth of deuterostome organelle genome stability.</title>
        <authorList>
            <person name="Gissi C."/>
            <person name="Pesole G."/>
            <person name="Mastrototaro F."/>
            <person name="Iannelli F."/>
            <person name="Guida V."/>
            <person name="Griggio F."/>
        </authorList>
    </citation>
    <scope>NUCLEOTIDE SEQUENCE</scope>
    <source>
        <tissue evidence="21">Muscle</tissue>
    </source>
</reference>
<comment type="subcellular location">
    <subcellularLocation>
        <location evidence="1 17">Mitochondrion inner membrane</location>
        <topology evidence="1 17">Multi-pass membrane protein</topology>
    </subcellularLocation>
</comment>
<dbReference type="FunFam" id="2.60.40.420:FF:000001">
    <property type="entry name" value="Cytochrome c oxidase subunit 2"/>
    <property type="match status" value="1"/>
</dbReference>
<feature type="transmembrane region" description="Helical" evidence="18">
    <location>
        <begin position="66"/>
        <end position="88"/>
    </location>
</feature>
<dbReference type="PRINTS" id="PR01166">
    <property type="entry name" value="CYCOXIDASEII"/>
</dbReference>
<dbReference type="InterPro" id="IPR002429">
    <property type="entry name" value="CcO_II-like_C"/>
</dbReference>
<comment type="function">
    <text evidence="17">Component of the cytochrome c oxidase, the last enzyme in the mitochondrial electron transport chain which drives oxidative phosphorylation. The respiratory chain contains 3 multisubunit complexes succinate dehydrogenase (complex II, CII), ubiquinol-cytochrome c oxidoreductase (cytochrome b-c1 complex, complex III, CIII) and cytochrome c oxidase (complex IV, CIV), that cooperate to transfer electrons derived from NADH and succinate to molecular oxygen, creating an electrochemical gradient over the inner membrane that drives transmembrane transport and the ATP synthase. Cytochrome c oxidase is the component of the respiratory chain that catalyzes the reduction of oxygen to water. Electrons originating from reduced cytochrome c in the intermembrane space (IMS) are transferred via the dinuclear copper A center (CU(A)) of subunit 2 and heme A of subunit 1 to the active site in subunit 1, a binuclear center (BNC) formed by heme A3 and copper B (CU(B)). The BNC reduces molecular oxygen to 2 water molecules using 4 electrons from cytochrome c in the IMS and 4 protons from the mitochondrial matrix.</text>
</comment>
<keyword evidence="8 17" id="KW-0999">Mitochondrion inner membrane</keyword>
<dbReference type="GO" id="GO:0004129">
    <property type="term" value="F:cytochrome-c oxidase activity"/>
    <property type="evidence" value="ECO:0007669"/>
    <property type="project" value="UniProtKB-EC"/>
</dbReference>
<comment type="cofactor">
    <cofactor evidence="17">
        <name>Cu cation</name>
        <dbReference type="ChEBI" id="CHEBI:23378"/>
    </cofactor>
    <text evidence="17">Binds a copper A center.</text>
</comment>
<evidence type="ECO:0000256" key="3">
    <source>
        <dbReference type="ARBA" id="ARBA00015946"/>
    </source>
</evidence>
<dbReference type="GO" id="GO:0042773">
    <property type="term" value="P:ATP synthesis coupled electron transport"/>
    <property type="evidence" value="ECO:0007669"/>
    <property type="project" value="TreeGrafter"/>
</dbReference>
<dbReference type="InterPro" id="IPR034210">
    <property type="entry name" value="CcO_II_C"/>
</dbReference>
<name>D2YVG2_9ASCI</name>
<dbReference type="InterPro" id="IPR036257">
    <property type="entry name" value="Cyt_c_oxidase_su2_TM_sf"/>
</dbReference>
<comment type="catalytic activity">
    <reaction evidence="16">
        <text>4 Fe(II)-[cytochrome c] + O2 + 8 H(+)(in) = 4 Fe(III)-[cytochrome c] + 2 H2O + 4 H(+)(out)</text>
        <dbReference type="Rhea" id="RHEA:11436"/>
        <dbReference type="Rhea" id="RHEA-COMP:10350"/>
        <dbReference type="Rhea" id="RHEA-COMP:14399"/>
        <dbReference type="ChEBI" id="CHEBI:15377"/>
        <dbReference type="ChEBI" id="CHEBI:15378"/>
        <dbReference type="ChEBI" id="CHEBI:15379"/>
        <dbReference type="ChEBI" id="CHEBI:29033"/>
        <dbReference type="ChEBI" id="CHEBI:29034"/>
        <dbReference type="EC" id="7.1.1.9"/>
    </reaction>
    <physiologicalReaction direction="left-to-right" evidence="16">
        <dbReference type="Rhea" id="RHEA:11437"/>
    </physiologicalReaction>
</comment>
<keyword evidence="7 17" id="KW-0479">Metal-binding</keyword>
<dbReference type="CDD" id="cd13912">
    <property type="entry name" value="CcO_II_C"/>
    <property type="match status" value="1"/>
</dbReference>